<gene>
    <name evidence="2" type="ORF">ENL47_09465</name>
    <name evidence="1" type="ORF">ENM84_02605</name>
</gene>
<dbReference type="EMBL" id="DRZI01000111">
    <property type="protein sequence ID" value="HHP81536.1"/>
    <property type="molecule type" value="Genomic_DNA"/>
</dbReference>
<reference evidence="2" key="1">
    <citation type="journal article" date="2020" name="mSystems">
        <title>Genome- and Community-Level Interaction Insights into Carbon Utilization and Element Cycling Functions of Hydrothermarchaeota in Hydrothermal Sediment.</title>
        <authorList>
            <person name="Zhou Z."/>
            <person name="Liu Y."/>
            <person name="Xu W."/>
            <person name="Pan J."/>
            <person name="Luo Z.H."/>
            <person name="Li M."/>
        </authorList>
    </citation>
    <scope>NUCLEOTIDE SEQUENCE [LARGE SCALE GENOMIC DNA]</scope>
    <source>
        <strain evidence="2">SpSt-1</strain>
        <strain evidence="1">SpSt-1121</strain>
    </source>
</reference>
<name>A0A7C5Z0C3_9CREN</name>
<proteinExistence type="predicted"/>
<comment type="caution">
    <text evidence="2">The sequence shown here is derived from an EMBL/GenBank/DDBJ whole genome shotgun (WGS) entry which is preliminary data.</text>
</comment>
<dbReference type="AlphaFoldDB" id="A0A7C5Z0C3"/>
<accession>A0A7C5Z0C3</accession>
<dbReference type="EMBL" id="DRUB01000186">
    <property type="protein sequence ID" value="HHR97000.1"/>
    <property type="molecule type" value="Genomic_DNA"/>
</dbReference>
<evidence type="ECO:0000313" key="2">
    <source>
        <dbReference type="EMBL" id="HHR97000.1"/>
    </source>
</evidence>
<protein>
    <submittedName>
        <fullName evidence="2">Uncharacterized protein</fullName>
    </submittedName>
</protein>
<organism evidence="2">
    <name type="scientific">Ignisphaera aggregans</name>
    <dbReference type="NCBI Taxonomy" id="334771"/>
    <lineage>
        <taxon>Archaea</taxon>
        <taxon>Thermoproteota</taxon>
        <taxon>Thermoprotei</taxon>
        <taxon>Desulfurococcales</taxon>
        <taxon>Desulfurococcaceae</taxon>
        <taxon>Ignisphaera</taxon>
    </lineage>
</organism>
<sequence>MLFLGSGKIVKNYRILQRYFEIIDEMNIDKTTSLPSTEDIELISRLVKEGRKTLLELLDTLTLKFIPKVNIEAAIKVCKEVLGVEVSPNIAVSYIAKDLAGWALEIAENLGVIKINIDNIPS</sequence>
<evidence type="ECO:0000313" key="1">
    <source>
        <dbReference type="EMBL" id="HHP81536.1"/>
    </source>
</evidence>